<sequence length="401" mass="42137">MSWQEELRRLDEELASGRLSADDYRIRRDQVLSSAVGQQDQPAAPQQPSNADSTQVIAPVSPPGGTPQQSPQQSPQQNPQQSSPQPVADPGAERTQAVQSWQAQQQSADPGGRTEYVQPGQQPPPYSPPGGFQQQAPSSPAGGFPQAPAPWNAPESDQTPPWGGSDLPPFNSGGGSSEWVSQGPEYFSDKPKSGNGKKIGAIVGAVVVLAAIAFGAFWLWGRDSGGDEPQQNAQPPQQSSSAPKPPDPLAVASMPGQAETHDEITSFSQVDTLTYLNDKELSAYKSAGAGKVKFVVYHLPDGNNITLLLAQTSSKVTAKKAVEQLAGVQTANGAKLYSDTQPGVQATTIDAKDGQSAQVRGHYAHGKVVVRVEVSGKDSASTKTDFATALNQQLTVLTADA</sequence>
<feature type="region of interest" description="Disordered" evidence="1">
    <location>
        <begin position="30"/>
        <end position="194"/>
    </location>
</feature>
<evidence type="ECO:0000313" key="3">
    <source>
        <dbReference type="EMBL" id="MBB4687106.1"/>
    </source>
</evidence>
<keyword evidence="2" id="KW-1133">Transmembrane helix</keyword>
<evidence type="ECO:0000313" key="4">
    <source>
        <dbReference type="Proteomes" id="UP000581769"/>
    </source>
</evidence>
<evidence type="ECO:0000256" key="2">
    <source>
        <dbReference type="SAM" id="Phobius"/>
    </source>
</evidence>
<keyword evidence="2" id="KW-0812">Transmembrane</keyword>
<comment type="caution">
    <text evidence="3">The sequence shown here is derived from an EMBL/GenBank/DDBJ whole genome shotgun (WGS) entry which is preliminary data.</text>
</comment>
<name>A0A840IWY6_9PSEU</name>
<gene>
    <name evidence="3" type="ORF">BJY18_004591</name>
</gene>
<feature type="compositionally biased region" description="Low complexity" evidence="1">
    <location>
        <begin position="229"/>
        <end position="242"/>
    </location>
</feature>
<feature type="compositionally biased region" description="Low complexity" evidence="1">
    <location>
        <begin position="66"/>
        <end position="86"/>
    </location>
</feature>
<proteinExistence type="predicted"/>
<feature type="region of interest" description="Disordered" evidence="1">
    <location>
        <begin position="223"/>
        <end position="262"/>
    </location>
</feature>
<dbReference type="Proteomes" id="UP000581769">
    <property type="component" value="Unassembled WGS sequence"/>
</dbReference>
<keyword evidence="4" id="KW-1185">Reference proteome</keyword>
<evidence type="ECO:0008006" key="5">
    <source>
        <dbReference type="Google" id="ProtNLM"/>
    </source>
</evidence>
<accession>A0A840IWY6</accession>
<feature type="compositionally biased region" description="Low complexity" evidence="1">
    <location>
        <begin position="96"/>
        <end position="108"/>
    </location>
</feature>
<feature type="transmembrane region" description="Helical" evidence="2">
    <location>
        <begin position="199"/>
        <end position="220"/>
    </location>
</feature>
<reference evidence="3 4" key="1">
    <citation type="submission" date="2020-08" db="EMBL/GenBank/DDBJ databases">
        <title>Sequencing the genomes of 1000 actinobacteria strains.</title>
        <authorList>
            <person name="Klenk H.-P."/>
        </authorList>
    </citation>
    <scope>NUCLEOTIDE SEQUENCE [LARGE SCALE GENOMIC DNA]</scope>
    <source>
        <strain evidence="3 4">DSM 45859</strain>
    </source>
</reference>
<feature type="compositionally biased region" description="Low complexity" evidence="1">
    <location>
        <begin position="38"/>
        <end position="53"/>
    </location>
</feature>
<dbReference type="AlphaFoldDB" id="A0A840IWY6"/>
<protein>
    <recommendedName>
        <fullName evidence="5">Flagellar basal body-associated protein FliL</fullName>
    </recommendedName>
</protein>
<dbReference type="EMBL" id="JACHMG010000001">
    <property type="protein sequence ID" value="MBB4687106.1"/>
    <property type="molecule type" value="Genomic_DNA"/>
</dbReference>
<dbReference type="RefSeq" id="WP_184781864.1">
    <property type="nucleotide sequence ID" value="NZ_JACHMG010000001.1"/>
</dbReference>
<evidence type="ECO:0000256" key="1">
    <source>
        <dbReference type="SAM" id="MobiDB-lite"/>
    </source>
</evidence>
<organism evidence="3 4">
    <name type="scientific">Amycolatopsis jiangsuensis</name>
    <dbReference type="NCBI Taxonomy" id="1181879"/>
    <lineage>
        <taxon>Bacteria</taxon>
        <taxon>Bacillati</taxon>
        <taxon>Actinomycetota</taxon>
        <taxon>Actinomycetes</taxon>
        <taxon>Pseudonocardiales</taxon>
        <taxon>Pseudonocardiaceae</taxon>
        <taxon>Amycolatopsis</taxon>
    </lineage>
</organism>
<keyword evidence="2" id="KW-0472">Membrane</keyword>